<dbReference type="NCBIfam" id="TIGR00229">
    <property type="entry name" value="sensory_box"/>
    <property type="match status" value="5"/>
</dbReference>
<dbReference type="Pfam" id="PF13426">
    <property type="entry name" value="PAS_9"/>
    <property type="match status" value="1"/>
</dbReference>
<dbReference type="InterPro" id="IPR001610">
    <property type="entry name" value="PAC"/>
</dbReference>
<evidence type="ECO:0000259" key="13">
    <source>
        <dbReference type="PROSITE" id="PS50112"/>
    </source>
</evidence>
<dbReference type="PROSITE" id="PS50109">
    <property type="entry name" value="HIS_KIN"/>
    <property type="match status" value="1"/>
</dbReference>
<dbReference type="GO" id="GO:0006355">
    <property type="term" value="P:regulation of DNA-templated transcription"/>
    <property type="evidence" value="ECO:0007669"/>
    <property type="project" value="InterPro"/>
</dbReference>
<dbReference type="Gene3D" id="3.30.565.10">
    <property type="entry name" value="Histidine kinase-like ATPase, C-terminal domain"/>
    <property type="match status" value="1"/>
</dbReference>
<feature type="domain" description="PAS" evidence="13">
    <location>
        <begin position="993"/>
        <end position="1041"/>
    </location>
</feature>
<dbReference type="InterPro" id="IPR011006">
    <property type="entry name" value="CheY-like_superfamily"/>
</dbReference>
<feature type="modified residue" description="4-aspartylphosphate" evidence="8">
    <location>
        <position position="58"/>
    </location>
</feature>
<dbReference type="InterPro" id="IPR003018">
    <property type="entry name" value="GAF"/>
</dbReference>
<dbReference type="EMBL" id="CP159837">
    <property type="protein sequence ID" value="XCM36998.1"/>
    <property type="molecule type" value="Genomic_DNA"/>
</dbReference>
<dbReference type="CDD" id="cd17546">
    <property type="entry name" value="REC_hyHK_CKI1_RcsC-like"/>
    <property type="match status" value="1"/>
</dbReference>
<dbReference type="SMART" id="SM00086">
    <property type="entry name" value="PAC"/>
    <property type="match status" value="6"/>
</dbReference>
<dbReference type="InterPro" id="IPR013767">
    <property type="entry name" value="PAS_fold"/>
</dbReference>
<dbReference type="Pfam" id="PF00989">
    <property type="entry name" value="PAS"/>
    <property type="match status" value="1"/>
</dbReference>
<evidence type="ECO:0000256" key="9">
    <source>
        <dbReference type="SAM" id="Coils"/>
    </source>
</evidence>
<dbReference type="Gene3D" id="2.10.70.100">
    <property type="match status" value="2"/>
</dbReference>
<feature type="domain" description="PAS" evidence="13">
    <location>
        <begin position="422"/>
        <end position="494"/>
    </location>
</feature>
<evidence type="ECO:0000313" key="15">
    <source>
        <dbReference type="EMBL" id="XCM36998.1"/>
    </source>
</evidence>
<dbReference type="PROSITE" id="PS50113">
    <property type="entry name" value="PAC"/>
    <property type="match status" value="6"/>
</dbReference>
<dbReference type="Gene3D" id="3.30.450.40">
    <property type="match status" value="1"/>
</dbReference>
<evidence type="ECO:0000256" key="8">
    <source>
        <dbReference type="PROSITE-ProRule" id="PRU00169"/>
    </source>
</evidence>
<feature type="domain" description="PAC" evidence="14">
    <location>
        <begin position="227"/>
        <end position="288"/>
    </location>
</feature>
<dbReference type="SUPFAM" id="SSF55785">
    <property type="entry name" value="PYP-like sensor domain (PAS domain)"/>
    <property type="match status" value="6"/>
</dbReference>
<evidence type="ECO:0000259" key="11">
    <source>
        <dbReference type="PROSITE" id="PS50109"/>
    </source>
</evidence>
<evidence type="ECO:0000256" key="3">
    <source>
        <dbReference type="ARBA" id="ARBA00012438"/>
    </source>
</evidence>
<dbReference type="PROSITE" id="PS50110">
    <property type="entry name" value="RESPONSE_REGULATORY"/>
    <property type="match status" value="2"/>
</dbReference>
<keyword evidence="5" id="KW-0808">Transferase</keyword>
<dbReference type="SMART" id="SM00091">
    <property type="entry name" value="PAS"/>
    <property type="match status" value="5"/>
</dbReference>
<reference evidence="15" key="1">
    <citation type="submission" date="2024-07" db="EMBL/GenBank/DDBJ databases">
        <authorList>
            <person name="Kim Y.J."/>
            <person name="Jeong J.Y."/>
        </authorList>
    </citation>
    <scope>NUCLEOTIDE SEQUENCE</scope>
    <source>
        <strain evidence="15">GIHE-MW2</strain>
    </source>
</reference>
<dbReference type="InterPro" id="IPR003594">
    <property type="entry name" value="HATPase_dom"/>
</dbReference>
<accession>A0AAU8JCV0</accession>
<dbReference type="EC" id="2.7.13.3" evidence="3"/>
<evidence type="ECO:0000256" key="6">
    <source>
        <dbReference type="ARBA" id="ARBA00022777"/>
    </source>
</evidence>
<dbReference type="SUPFAM" id="SSF47384">
    <property type="entry name" value="Homodimeric domain of signal transducing histidine kinase"/>
    <property type="match status" value="1"/>
</dbReference>
<comment type="similarity">
    <text evidence="2">In the N-terminal section; belongs to the phytochrome family.</text>
</comment>
<dbReference type="PROSITE" id="PS50046">
    <property type="entry name" value="PHYTOCHROME_2"/>
    <property type="match status" value="1"/>
</dbReference>
<evidence type="ECO:0000256" key="5">
    <source>
        <dbReference type="ARBA" id="ARBA00022679"/>
    </source>
</evidence>
<dbReference type="PANTHER" id="PTHR43304">
    <property type="entry name" value="PHYTOCHROME-LIKE PROTEIN CPH1"/>
    <property type="match status" value="1"/>
</dbReference>
<dbReference type="InterPro" id="IPR000014">
    <property type="entry name" value="PAS"/>
</dbReference>
<feature type="domain" description="Phytochrome chromophore attachment site" evidence="10">
    <location>
        <begin position="823"/>
        <end position="959"/>
    </location>
</feature>
<feature type="domain" description="PAS" evidence="13">
    <location>
        <begin position="158"/>
        <end position="231"/>
    </location>
</feature>
<dbReference type="InterPro" id="IPR004358">
    <property type="entry name" value="Sig_transdc_His_kin-like_C"/>
</dbReference>
<evidence type="ECO:0000256" key="1">
    <source>
        <dbReference type="ARBA" id="ARBA00000085"/>
    </source>
</evidence>
<feature type="domain" description="PAC" evidence="14">
    <location>
        <begin position="1054"/>
        <end position="1108"/>
    </location>
</feature>
<dbReference type="SMART" id="SM00065">
    <property type="entry name" value="GAF"/>
    <property type="match status" value="1"/>
</dbReference>
<dbReference type="Gene3D" id="3.40.50.2300">
    <property type="match status" value="2"/>
</dbReference>
<dbReference type="Pfam" id="PF02518">
    <property type="entry name" value="HATPase_c"/>
    <property type="match status" value="1"/>
</dbReference>
<dbReference type="Pfam" id="PF00072">
    <property type="entry name" value="Response_reg"/>
    <property type="match status" value="2"/>
</dbReference>
<evidence type="ECO:0000256" key="2">
    <source>
        <dbReference type="ARBA" id="ARBA00006402"/>
    </source>
</evidence>
<comment type="catalytic activity">
    <reaction evidence="1">
        <text>ATP + protein L-histidine = ADP + protein N-phospho-L-histidine.</text>
        <dbReference type="EC" id="2.7.13.3"/>
    </reaction>
</comment>
<feature type="domain" description="PAS" evidence="13">
    <location>
        <begin position="283"/>
        <end position="344"/>
    </location>
</feature>
<dbReference type="Gene3D" id="3.30.450.20">
    <property type="entry name" value="PAS domain"/>
    <property type="match status" value="6"/>
</dbReference>
<evidence type="ECO:0000259" key="12">
    <source>
        <dbReference type="PROSITE" id="PS50110"/>
    </source>
</evidence>
<dbReference type="InterPro" id="IPR001789">
    <property type="entry name" value="Sig_transdc_resp-reg_receiver"/>
</dbReference>
<dbReference type="Pfam" id="PF01590">
    <property type="entry name" value="GAF"/>
    <property type="match status" value="1"/>
</dbReference>
<dbReference type="InterPro" id="IPR052162">
    <property type="entry name" value="Sensor_kinase/Photoreceptor"/>
</dbReference>
<dbReference type="CDD" id="cd00130">
    <property type="entry name" value="PAS"/>
    <property type="match status" value="5"/>
</dbReference>
<evidence type="ECO:0000256" key="7">
    <source>
        <dbReference type="ARBA" id="ARBA00023012"/>
    </source>
</evidence>
<feature type="modified residue" description="4-aspartylphosphate" evidence="8">
    <location>
        <position position="1416"/>
    </location>
</feature>
<proteinExistence type="inferred from homology"/>
<dbReference type="SMART" id="SM00388">
    <property type="entry name" value="HisKA"/>
    <property type="match status" value="1"/>
</dbReference>
<dbReference type="RefSeq" id="WP_354635359.1">
    <property type="nucleotide sequence ID" value="NZ_CP159837.1"/>
</dbReference>
<dbReference type="Pfam" id="PF08447">
    <property type="entry name" value="PAS_3"/>
    <property type="match status" value="3"/>
</dbReference>
<dbReference type="InterPro" id="IPR035965">
    <property type="entry name" value="PAS-like_dom_sf"/>
</dbReference>
<feature type="coiled-coil region" evidence="9">
    <location>
        <begin position="405"/>
        <end position="432"/>
    </location>
</feature>
<keyword evidence="4 8" id="KW-0597">Phosphoprotein</keyword>
<dbReference type="PANTHER" id="PTHR43304:SF1">
    <property type="entry name" value="PAC DOMAIN-CONTAINING PROTEIN"/>
    <property type="match status" value="1"/>
</dbReference>
<dbReference type="InterPro" id="IPR003661">
    <property type="entry name" value="HisK_dim/P_dom"/>
</dbReference>
<organism evidence="15">
    <name type="scientific">Planktothricoides raciborskii GIHE-MW2</name>
    <dbReference type="NCBI Taxonomy" id="2792601"/>
    <lineage>
        <taxon>Bacteria</taxon>
        <taxon>Bacillati</taxon>
        <taxon>Cyanobacteriota</taxon>
        <taxon>Cyanophyceae</taxon>
        <taxon>Oscillatoriophycideae</taxon>
        <taxon>Oscillatoriales</taxon>
        <taxon>Oscillatoriaceae</taxon>
        <taxon>Planktothricoides</taxon>
    </lineage>
</organism>
<feature type="domain" description="Histidine kinase" evidence="11">
    <location>
        <begin position="1121"/>
        <end position="1346"/>
    </location>
</feature>
<dbReference type="PRINTS" id="PR00344">
    <property type="entry name" value="BCTRLSENSOR"/>
</dbReference>
<dbReference type="InterPro" id="IPR013656">
    <property type="entry name" value="PAS_4"/>
</dbReference>
<sequence length="1480" mass="168397">MKNDMGHRSILIVDDLPDNLRLLRDTLQGQGYKVRSCTTGAMALRGAKAAVTDLILLDIKLPDYDGYEICRQLKADEQTAHIPVIFLSALTNTGDKIQGFAVGGADYITKPFQIEEVLARVETHLSIQRLQKSLQEKNLHLTQEIAEHQRTQEALFYEKELAQITLRSIGDAVITTNSQGYVTYLNPMAENLTGWSEQEAQGLPLFDVFKIINAITKEPVDNPIIKALDEVRILNLAQNTILMARDGRKFDIDDSASPIQNSQGQVIGAVIVFRDITDYKRQEEAKLNNILNRAIAAITSYRTFADNTCICDYWSPGCEILFGYTPEELIADPNLWKNNVHPEDLDPLFAQITEKDRMKPISHVEYRFRHKDGTWHWISASLFSEWEQTHNCWFVTGVLTDITQRKNSEIALKEAENIIKQQEEQFRLALELTKTGIWNWDITTGIIQWNPSHYTLLGYQPGEVTSDYEVWRCRVHPDDVTETEKKLLQAQENHTGYTAEYRVIHSDGSVHWLLGKGQGIYDRTGKAVRMMGTIIDISDRKRSEIALREEQKKLSLFVRYAPVSVAMFDREMRYLNVSQRWLELYQLDSMAAILGRSHYEVFPNIPDTWKQIHQKCLAGATQKCDQDSFILPDGSVQWLKWEILPWRLDTEEVGGILIFVDDITERKQAEMALQESQESLMIAIEAAQMGTWYLDLINDVSSVRSLRHDQIFGYDKPQIEWGEAIARRHILEADLKIWDDAFARAMKTGKLDFEVRVKWPDGSIHWMAAYGRFYFDENRKPLYGAGVNLDITERKQAEITLKNQIARERVVTNIAQNIRETLALNQVLQRTVDQVREFLTADRVIIFRFQPDWTGVVITESVLSDYPAILSRHIYDPCFANKYIEPYRQGIVTNRSDFYADDIQPCYRELMASFQARANLAVPLLEGDRLWGLLIVHQCSAPRQWQTTEIELLQQLAIQVGIAIQQSELYEKTRQELLDRQKAERKIAEQAVLIDIATDGIFVQDLEQQIVFWNQGAERLYGWTTAEAIGQKTQTLFNQDDALNQALQITMKQGSWQGEIAQGTKSNKKIILASRWTLVKNESGQPKSILSVNSDITEKKQLEKQFYHVQRLESIGTLASGIAHDFNNILTPILGISQLLPLRLTNVDQKTQELLSTLTTSTRRAVNLVKQILLFSRASDGEFVVFQLRYLFRELIGIAKQTFPKSIEISDQSPTRELWTISADRTQMDQVFMNLMINARDAMPEGGSLTISAENRYLDEHYALLNLEAKPGPYVVVTVSDTGSGIPSELLERIFDPFFTTKEVGKGTGLGLSTVMGIVKNHGGFIRVTSELGKGTEFEVFLPAIQGEIITTTLEEEMPSGNGELILIVEDESSIQEITKTALEKYNYRILLASDGIEALAIYAKNQAEISVVLMDMMMPNLDGFTAIRALKKMNLAVKIIGTSGILDNKQLALQADAQAFLLKPYTISQLLKILKEVNY</sequence>
<dbReference type="CDD" id="cd00082">
    <property type="entry name" value="HisKA"/>
    <property type="match status" value="1"/>
</dbReference>
<dbReference type="SUPFAM" id="SSF52172">
    <property type="entry name" value="CheY-like"/>
    <property type="match status" value="2"/>
</dbReference>
<name>A0AAU8JCV0_9CYAN</name>
<dbReference type="Pfam" id="PF08448">
    <property type="entry name" value="PAS_4"/>
    <property type="match status" value="1"/>
</dbReference>
<dbReference type="InterPro" id="IPR013655">
    <property type="entry name" value="PAS_fold_3"/>
</dbReference>
<keyword evidence="7" id="KW-0902">Two-component regulatory system</keyword>
<keyword evidence="9" id="KW-0175">Coiled coil</keyword>
<dbReference type="InterPro" id="IPR005467">
    <property type="entry name" value="His_kinase_dom"/>
</dbReference>
<dbReference type="InterPro" id="IPR036890">
    <property type="entry name" value="HATPase_C_sf"/>
</dbReference>
<evidence type="ECO:0000259" key="14">
    <source>
        <dbReference type="PROSITE" id="PS50113"/>
    </source>
</evidence>
<dbReference type="SUPFAM" id="SSF55874">
    <property type="entry name" value="ATPase domain of HSP90 chaperone/DNA topoisomerase II/histidine kinase"/>
    <property type="match status" value="1"/>
</dbReference>
<dbReference type="InterPro" id="IPR036097">
    <property type="entry name" value="HisK_dim/P_sf"/>
</dbReference>
<dbReference type="GO" id="GO:0000155">
    <property type="term" value="F:phosphorelay sensor kinase activity"/>
    <property type="evidence" value="ECO:0007669"/>
    <property type="project" value="InterPro"/>
</dbReference>
<feature type="domain" description="PAC" evidence="14">
    <location>
        <begin position="623"/>
        <end position="675"/>
    </location>
</feature>
<dbReference type="Gene3D" id="1.10.287.130">
    <property type="match status" value="1"/>
</dbReference>
<dbReference type="InterPro" id="IPR000700">
    <property type="entry name" value="PAS-assoc_C"/>
</dbReference>
<dbReference type="SMART" id="SM00387">
    <property type="entry name" value="HATPase_c"/>
    <property type="match status" value="1"/>
</dbReference>
<dbReference type="PROSITE" id="PS50112">
    <property type="entry name" value="PAS"/>
    <property type="match status" value="4"/>
</dbReference>
<feature type="domain" description="Response regulatory" evidence="12">
    <location>
        <begin position="1365"/>
        <end position="1479"/>
    </location>
</feature>
<dbReference type="CDD" id="cd19920">
    <property type="entry name" value="REC_PA4781-like"/>
    <property type="match status" value="1"/>
</dbReference>
<gene>
    <name evidence="15" type="ORF">ABWT76_005801</name>
</gene>
<evidence type="ECO:0000256" key="4">
    <source>
        <dbReference type="ARBA" id="ARBA00022553"/>
    </source>
</evidence>
<evidence type="ECO:0000259" key="10">
    <source>
        <dbReference type="PROSITE" id="PS50046"/>
    </source>
</evidence>
<feature type="domain" description="PAC" evidence="14">
    <location>
        <begin position="751"/>
        <end position="803"/>
    </location>
</feature>
<feature type="domain" description="Response regulatory" evidence="12">
    <location>
        <begin position="9"/>
        <end position="125"/>
    </location>
</feature>
<dbReference type="SUPFAM" id="SSF55781">
    <property type="entry name" value="GAF domain-like"/>
    <property type="match status" value="1"/>
</dbReference>
<feature type="domain" description="PAC" evidence="14">
    <location>
        <begin position="362"/>
        <end position="414"/>
    </location>
</feature>
<protein>
    <recommendedName>
        <fullName evidence="3">histidine kinase</fullName>
        <ecNumber evidence="3">2.7.13.3</ecNumber>
    </recommendedName>
</protein>
<dbReference type="InterPro" id="IPR016132">
    <property type="entry name" value="Phyto_chromo_attachment"/>
</dbReference>
<dbReference type="SMART" id="SM00448">
    <property type="entry name" value="REC"/>
    <property type="match status" value="2"/>
</dbReference>
<keyword evidence="6" id="KW-0418">Kinase</keyword>
<dbReference type="InterPro" id="IPR029016">
    <property type="entry name" value="GAF-like_dom_sf"/>
</dbReference>
<dbReference type="Pfam" id="PF00512">
    <property type="entry name" value="HisKA"/>
    <property type="match status" value="1"/>
</dbReference>
<feature type="domain" description="PAC" evidence="14">
    <location>
        <begin position="497"/>
        <end position="549"/>
    </location>
</feature>